<evidence type="ECO:0000313" key="3">
    <source>
        <dbReference type="Proteomes" id="UP001175000"/>
    </source>
</evidence>
<sequence>MLRHKPTVISLTMAEVKDLDNRRRFRKHLEIDGGRSIQNKPKAARESPVINIDSCLVSPNTETRGATSPLPIATRPASPSGSPTRIAVEDGMGYLAVLRSERRRRRDQQRLASLERGDSHQARQSPSSRHSVGGRLRLLDGETVSESQTVNPDQTLPATTDEARMSPSAGHAVELAVLPLRAGLPNDPSATSVTPSTSPAEGPPPRPRSPAPAAPGPARTPGAAVSDSGVEQEPGRRQLLLGVRSHVSLLEDAILVHQNEESPTTDKHDNEHWSSSNTPVTTPKQPGDRSPLFLGPRTPSRFRIYDDSLPASSQPQTPQNLPEARHQSRLRGAFTVPARHVWHPARTPATGRLRRRLEGRDRSPPGLRRPGFMGLYGGVENADDSVSFSRLSGAMGTDDDEIPSSPRSPGEEET</sequence>
<feature type="compositionally biased region" description="Polar residues" evidence="1">
    <location>
        <begin position="273"/>
        <end position="284"/>
    </location>
</feature>
<name>A0AA39X2B5_9PEZI</name>
<feature type="compositionally biased region" description="Polar residues" evidence="1">
    <location>
        <begin position="144"/>
        <end position="158"/>
    </location>
</feature>
<evidence type="ECO:0000313" key="2">
    <source>
        <dbReference type="EMBL" id="KAK0625997.1"/>
    </source>
</evidence>
<dbReference type="EMBL" id="JAULSU010000002">
    <property type="protein sequence ID" value="KAK0625997.1"/>
    <property type="molecule type" value="Genomic_DNA"/>
</dbReference>
<feature type="region of interest" description="Disordered" evidence="1">
    <location>
        <begin position="260"/>
        <end position="327"/>
    </location>
</feature>
<feature type="region of interest" description="Disordered" evidence="1">
    <location>
        <begin position="348"/>
        <end position="414"/>
    </location>
</feature>
<feature type="compositionally biased region" description="Basic and acidic residues" evidence="1">
    <location>
        <begin position="260"/>
        <end position="272"/>
    </location>
</feature>
<proteinExistence type="predicted"/>
<keyword evidence="3" id="KW-1185">Reference proteome</keyword>
<feature type="region of interest" description="Disordered" evidence="1">
    <location>
        <begin position="182"/>
        <end position="234"/>
    </location>
</feature>
<gene>
    <name evidence="2" type="ORF">B0T14DRAFT_89973</name>
</gene>
<organism evidence="2 3">
    <name type="scientific">Immersiella caudata</name>
    <dbReference type="NCBI Taxonomy" id="314043"/>
    <lineage>
        <taxon>Eukaryota</taxon>
        <taxon>Fungi</taxon>
        <taxon>Dikarya</taxon>
        <taxon>Ascomycota</taxon>
        <taxon>Pezizomycotina</taxon>
        <taxon>Sordariomycetes</taxon>
        <taxon>Sordariomycetidae</taxon>
        <taxon>Sordariales</taxon>
        <taxon>Lasiosphaeriaceae</taxon>
        <taxon>Immersiella</taxon>
    </lineage>
</organism>
<accession>A0AA39X2B5</accession>
<evidence type="ECO:0000256" key="1">
    <source>
        <dbReference type="SAM" id="MobiDB-lite"/>
    </source>
</evidence>
<feature type="region of interest" description="Disordered" evidence="1">
    <location>
        <begin position="59"/>
        <end position="85"/>
    </location>
</feature>
<dbReference type="Proteomes" id="UP001175000">
    <property type="component" value="Unassembled WGS sequence"/>
</dbReference>
<feature type="compositionally biased region" description="Low complexity" evidence="1">
    <location>
        <begin position="188"/>
        <end position="200"/>
    </location>
</feature>
<feature type="compositionally biased region" description="Polar residues" evidence="1">
    <location>
        <begin position="310"/>
        <end position="320"/>
    </location>
</feature>
<comment type="caution">
    <text evidence="2">The sequence shown here is derived from an EMBL/GenBank/DDBJ whole genome shotgun (WGS) entry which is preliminary data.</text>
</comment>
<protein>
    <submittedName>
        <fullName evidence="2">Uncharacterized protein</fullName>
    </submittedName>
</protein>
<feature type="region of interest" description="Disordered" evidence="1">
    <location>
        <begin position="100"/>
        <end position="168"/>
    </location>
</feature>
<dbReference type="AlphaFoldDB" id="A0AA39X2B5"/>
<reference evidence="2" key="1">
    <citation type="submission" date="2023-06" db="EMBL/GenBank/DDBJ databases">
        <title>Genome-scale phylogeny and comparative genomics of the fungal order Sordariales.</title>
        <authorList>
            <consortium name="Lawrence Berkeley National Laboratory"/>
            <person name="Hensen N."/>
            <person name="Bonometti L."/>
            <person name="Westerberg I."/>
            <person name="Brannstrom I.O."/>
            <person name="Guillou S."/>
            <person name="Cros-Aarteil S."/>
            <person name="Calhoun S."/>
            <person name="Haridas S."/>
            <person name="Kuo A."/>
            <person name="Mondo S."/>
            <person name="Pangilinan J."/>
            <person name="Riley R."/>
            <person name="Labutti K."/>
            <person name="Andreopoulos B."/>
            <person name="Lipzen A."/>
            <person name="Chen C."/>
            <person name="Yanf M."/>
            <person name="Daum C."/>
            <person name="Ng V."/>
            <person name="Clum A."/>
            <person name="Steindorff A."/>
            <person name="Ohm R."/>
            <person name="Martin F."/>
            <person name="Silar P."/>
            <person name="Natvig D."/>
            <person name="Lalanne C."/>
            <person name="Gautier V."/>
            <person name="Ament-Velasquez S.L."/>
            <person name="Kruys A."/>
            <person name="Hutchinson M.I."/>
            <person name="Powell A.J."/>
            <person name="Barry K."/>
            <person name="Miller A.N."/>
            <person name="Grigoriev I.V."/>
            <person name="Debuchy R."/>
            <person name="Gladieux P."/>
            <person name="Thoren M.H."/>
            <person name="Johannesson H."/>
        </authorList>
    </citation>
    <scope>NUCLEOTIDE SEQUENCE</scope>
    <source>
        <strain evidence="2">CBS 606.72</strain>
    </source>
</reference>
<feature type="compositionally biased region" description="Pro residues" evidence="1">
    <location>
        <begin position="201"/>
        <end position="215"/>
    </location>
</feature>